<dbReference type="AlphaFoldDB" id="A0A162PMQ6"/>
<name>A0A162PMQ6_9CRUS</name>
<comment type="caution">
    <text evidence="1">The sequence shown here is derived from an EMBL/GenBank/DDBJ whole genome shotgun (WGS) entry which is preliminary data.</text>
</comment>
<keyword evidence="2" id="KW-1185">Reference proteome</keyword>
<dbReference type="Proteomes" id="UP000076858">
    <property type="component" value="Unassembled WGS sequence"/>
</dbReference>
<accession>A0A162PMQ6</accession>
<protein>
    <submittedName>
        <fullName evidence="1">Uncharacterized protein</fullName>
    </submittedName>
</protein>
<evidence type="ECO:0000313" key="1">
    <source>
        <dbReference type="EMBL" id="KZS18984.1"/>
    </source>
</evidence>
<organism evidence="1 2">
    <name type="scientific">Daphnia magna</name>
    <dbReference type="NCBI Taxonomy" id="35525"/>
    <lineage>
        <taxon>Eukaryota</taxon>
        <taxon>Metazoa</taxon>
        <taxon>Ecdysozoa</taxon>
        <taxon>Arthropoda</taxon>
        <taxon>Crustacea</taxon>
        <taxon>Branchiopoda</taxon>
        <taxon>Diplostraca</taxon>
        <taxon>Cladocera</taxon>
        <taxon>Anomopoda</taxon>
        <taxon>Daphniidae</taxon>
        <taxon>Daphnia</taxon>
    </lineage>
</organism>
<sequence length="82" mass="8913">MTWSGRPEGTKNVVHVYTIQHGISPCTAGKRLVSITIQMVPILGASSLLRSLPPPFQASLFPDTKISSLFLSLSCQPEFLSK</sequence>
<dbReference type="EMBL" id="LRGB01000473">
    <property type="protein sequence ID" value="KZS18984.1"/>
    <property type="molecule type" value="Genomic_DNA"/>
</dbReference>
<evidence type="ECO:0000313" key="2">
    <source>
        <dbReference type="Proteomes" id="UP000076858"/>
    </source>
</evidence>
<reference evidence="1 2" key="1">
    <citation type="submission" date="2016-03" db="EMBL/GenBank/DDBJ databases">
        <title>EvidentialGene: Evidence-directed Construction of Genes on Genomes.</title>
        <authorList>
            <person name="Gilbert D.G."/>
            <person name="Choi J.-H."/>
            <person name="Mockaitis K."/>
            <person name="Colbourne J."/>
            <person name="Pfrender M."/>
        </authorList>
    </citation>
    <scope>NUCLEOTIDE SEQUENCE [LARGE SCALE GENOMIC DNA]</scope>
    <source>
        <strain evidence="1 2">Xinb3</strain>
        <tissue evidence="1">Complete organism</tissue>
    </source>
</reference>
<gene>
    <name evidence="1" type="ORF">APZ42_014725</name>
</gene>
<proteinExistence type="predicted"/>